<dbReference type="EMBL" id="CAJVQB010151004">
    <property type="protein sequence ID" value="CAG8855593.1"/>
    <property type="molecule type" value="Genomic_DNA"/>
</dbReference>
<name>A0ABN7XJT4_GIGMA</name>
<accession>A0ABN7XJT4</accession>
<sequence length="105" mass="12270">PDIPEKPGYREWIASSNLNLSPIEVEILDFFKGYSSDDSDDFMVIESNEIPCEYFDGQNVNSSNGKSLDFFYLDDYKCRFCKRYICNCWNSFSSIDNVDSDFDYD</sequence>
<protein>
    <submittedName>
        <fullName evidence="1">32703_t:CDS:1</fullName>
    </submittedName>
</protein>
<organism evidence="1 2">
    <name type="scientific">Gigaspora margarita</name>
    <dbReference type="NCBI Taxonomy" id="4874"/>
    <lineage>
        <taxon>Eukaryota</taxon>
        <taxon>Fungi</taxon>
        <taxon>Fungi incertae sedis</taxon>
        <taxon>Mucoromycota</taxon>
        <taxon>Glomeromycotina</taxon>
        <taxon>Glomeromycetes</taxon>
        <taxon>Diversisporales</taxon>
        <taxon>Gigasporaceae</taxon>
        <taxon>Gigaspora</taxon>
    </lineage>
</organism>
<evidence type="ECO:0000313" key="2">
    <source>
        <dbReference type="Proteomes" id="UP000789901"/>
    </source>
</evidence>
<keyword evidence="2" id="KW-1185">Reference proteome</keyword>
<feature type="non-terminal residue" evidence="1">
    <location>
        <position position="105"/>
    </location>
</feature>
<proteinExistence type="predicted"/>
<gene>
    <name evidence="1" type="ORF">GMARGA_LOCUS44414</name>
</gene>
<comment type="caution">
    <text evidence="1">The sequence shown here is derived from an EMBL/GenBank/DDBJ whole genome shotgun (WGS) entry which is preliminary data.</text>
</comment>
<reference evidence="1 2" key="1">
    <citation type="submission" date="2021-06" db="EMBL/GenBank/DDBJ databases">
        <authorList>
            <person name="Kallberg Y."/>
            <person name="Tangrot J."/>
            <person name="Rosling A."/>
        </authorList>
    </citation>
    <scope>NUCLEOTIDE SEQUENCE [LARGE SCALE GENOMIC DNA]</scope>
    <source>
        <strain evidence="1 2">120-4 pot B 10/14</strain>
    </source>
</reference>
<evidence type="ECO:0000313" key="1">
    <source>
        <dbReference type="EMBL" id="CAG8855593.1"/>
    </source>
</evidence>
<feature type="non-terminal residue" evidence="1">
    <location>
        <position position="1"/>
    </location>
</feature>
<dbReference type="Proteomes" id="UP000789901">
    <property type="component" value="Unassembled WGS sequence"/>
</dbReference>